<sequence>MDHDAASDDGRVLPPAQGMGAPDLESIILIVNNRNSRAAKANIYRPLVGGGGKDGLPGFLAVGRDDDRHVGDGPHQGHVLDSLVGGAVFADGKAGVGGGDFYVDLRVGDAVADLVIGPAGGKNGESAGKGDLAA</sequence>
<name>A0ABY3N1Y6_NEOTH</name>
<accession>A0ABY3N1Y6</accession>
<dbReference type="EMBL" id="VCDX01000033">
    <property type="protein sequence ID" value="TYL06521.1"/>
    <property type="molecule type" value="Genomic_DNA"/>
</dbReference>
<protein>
    <submittedName>
        <fullName evidence="1">Uncharacterized protein</fullName>
    </submittedName>
</protein>
<dbReference type="Proteomes" id="UP000322283">
    <property type="component" value="Unassembled WGS sequence"/>
</dbReference>
<keyword evidence="2" id="KW-1185">Reference proteome</keyword>
<gene>
    <name evidence="1" type="ORF">MTAT_30060</name>
</gene>
<proteinExistence type="predicted"/>
<evidence type="ECO:0000313" key="2">
    <source>
        <dbReference type="Proteomes" id="UP000322283"/>
    </source>
</evidence>
<reference evidence="1 2" key="1">
    <citation type="submission" date="2019-05" db="EMBL/GenBank/DDBJ databases">
        <title>Genome sequence of Moorella thermoacetica ATCC 33924.</title>
        <authorList>
            <person name="Poehlein A."/>
            <person name="Bengelsdorf F.R."/>
            <person name="Duerre P."/>
            <person name="Daniel R."/>
        </authorList>
    </citation>
    <scope>NUCLEOTIDE SEQUENCE [LARGE SCALE GENOMIC DNA]</scope>
    <source>
        <strain evidence="1 2">ATCC 33924</strain>
    </source>
</reference>
<organism evidence="1 2">
    <name type="scientific">Neomoorella thermoacetica</name>
    <name type="common">Clostridium thermoaceticum</name>
    <dbReference type="NCBI Taxonomy" id="1525"/>
    <lineage>
        <taxon>Bacteria</taxon>
        <taxon>Bacillati</taxon>
        <taxon>Bacillota</taxon>
        <taxon>Clostridia</taxon>
        <taxon>Neomoorellales</taxon>
        <taxon>Neomoorellaceae</taxon>
        <taxon>Neomoorella</taxon>
    </lineage>
</organism>
<comment type="caution">
    <text evidence="1">The sequence shown here is derived from an EMBL/GenBank/DDBJ whole genome shotgun (WGS) entry which is preliminary data.</text>
</comment>
<evidence type="ECO:0000313" key="1">
    <source>
        <dbReference type="EMBL" id="TYL06521.1"/>
    </source>
</evidence>